<evidence type="ECO:0000256" key="3">
    <source>
        <dbReference type="ARBA" id="ARBA00022679"/>
    </source>
</evidence>
<keyword evidence="3" id="KW-0808">Transferase</keyword>
<proteinExistence type="predicted"/>
<dbReference type="Gene3D" id="3.30.930.10">
    <property type="entry name" value="Bira Bifunctional Protein, Domain 2"/>
    <property type="match status" value="1"/>
</dbReference>
<dbReference type="AlphaFoldDB" id="X1UGA4"/>
<evidence type="ECO:0000256" key="2">
    <source>
        <dbReference type="ARBA" id="ARBA00012334"/>
    </source>
</evidence>
<evidence type="ECO:0000313" key="6">
    <source>
        <dbReference type="EMBL" id="GAJ16549.1"/>
    </source>
</evidence>
<protein>
    <recommendedName>
        <fullName evidence="2">lipoyl(octanoyl) transferase</fullName>
        <ecNumber evidence="2">2.3.1.181</ecNumber>
    </recommendedName>
</protein>
<accession>X1UGA4</accession>
<dbReference type="PROSITE" id="PS51733">
    <property type="entry name" value="BPL_LPL_CATALYTIC"/>
    <property type="match status" value="1"/>
</dbReference>
<dbReference type="SUPFAM" id="SSF55681">
    <property type="entry name" value="Class II aaRS and biotin synthetases"/>
    <property type="match status" value="1"/>
</dbReference>
<dbReference type="InterPro" id="IPR045864">
    <property type="entry name" value="aa-tRNA-synth_II/BPL/LPL"/>
</dbReference>
<comment type="caution">
    <text evidence="6">The sequence shown here is derived from an EMBL/GenBank/DDBJ whole genome shotgun (WGS) entry which is preliminary data.</text>
</comment>
<name>X1UGA4_9ZZZZ</name>
<gene>
    <name evidence="6" type="ORF">S12H4_60812</name>
</gene>
<dbReference type="EMBL" id="BARW01040134">
    <property type="protein sequence ID" value="GAJ16549.1"/>
    <property type="molecule type" value="Genomic_DNA"/>
</dbReference>
<dbReference type="PANTHER" id="PTHR10993:SF7">
    <property type="entry name" value="LIPOYLTRANSFERASE 2, MITOCHONDRIAL-RELATED"/>
    <property type="match status" value="1"/>
</dbReference>
<sequence>LVGYPIIDLSNHFRDIHLYLRKLEEVIILTLKDYNIIGKRVKGMTGVWVGNKKIATIGVEFRKWVTMHGFALNVNPDLSFFSYIVPCGMKNKEVTSMLASGLPQSELNLDAVGDKVSKHFAEIFEVDM</sequence>
<dbReference type="NCBIfam" id="TIGR00214">
    <property type="entry name" value="lipB"/>
    <property type="match status" value="1"/>
</dbReference>
<dbReference type="PANTHER" id="PTHR10993">
    <property type="entry name" value="OCTANOYLTRANSFERASE"/>
    <property type="match status" value="1"/>
</dbReference>
<keyword evidence="4" id="KW-0012">Acyltransferase</keyword>
<dbReference type="Pfam" id="PF21948">
    <property type="entry name" value="LplA-B_cat"/>
    <property type="match status" value="1"/>
</dbReference>
<reference evidence="6" key="1">
    <citation type="journal article" date="2014" name="Front. Microbiol.">
        <title>High frequency of phylogenetically diverse reductive dehalogenase-homologous genes in deep subseafloor sedimentary metagenomes.</title>
        <authorList>
            <person name="Kawai M."/>
            <person name="Futagami T."/>
            <person name="Toyoda A."/>
            <person name="Takaki Y."/>
            <person name="Nishi S."/>
            <person name="Hori S."/>
            <person name="Arai W."/>
            <person name="Tsubouchi T."/>
            <person name="Morono Y."/>
            <person name="Uchiyama I."/>
            <person name="Ito T."/>
            <person name="Fujiyama A."/>
            <person name="Inagaki F."/>
            <person name="Takami H."/>
        </authorList>
    </citation>
    <scope>NUCLEOTIDE SEQUENCE</scope>
    <source>
        <strain evidence="6">Expedition CK06-06</strain>
    </source>
</reference>
<dbReference type="UniPathway" id="UPA00538">
    <property type="reaction ID" value="UER00592"/>
</dbReference>
<feature type="non-terminal residue" evidence="6">
    <location>
        <position position="1"/>
    </location>
</feature>
<feature type="domain" description="BPL/LPL catalytic" evidence="5">
    <location>
        <begin position="1"/>
        <end position="128"/>
    </location>
</feature>
<dbReference type="PIRSF" id="PIRSF016262">
    <property type="entry name" value="LPLase"/>
    <property type="match status" value="1"/>
</dbReference>
<dbReference type="EC" id="2.3.1.181" evidence="2"/>
<organism evidence="6">
    <name type="scientific">marine sediment metagenome</name>
    <dbReference type="NCBI Taxonomy" id="412755"/>
    <lineage>
        <taxon>unclassified sequences</taxon>
        <taxon>metagenomes</taxon>
        <taxon>ecological metagenomes</taxon>
    </lineage>
</organism>
<dbReference type="GO" id="GO:0009249">
    <property type="term" value="P:protein lipoylation"/>
    <property type="evidence" value="ECO:0007669"/>
    <property type="project" value="InterPro"/>
</dbReference>
<evidence type="ECO:0000256" key="4">
    <source>
        <dbReference type="ARBA" id="ARBA00023315"/>
    </source>
</evidence>
<feature type="non-terminal residue" evidence="6">
    <location>
        <position position="128"/>
    </location>
</feature>
<comment type="pathway">
    <text evidence="1">Protein modification; protein lipoylation via endogenous pathway; protein N(6)-(lipoyl)lysine from octanoyl-[acyl-carrier-protein]: step 1/2.</text>
</comment>
<dbReference type="InterPro" id="IPR000544">
    <property type="entry name" value="Octanoyltransferase"/>
</dbReference>
<evidence type="ECO:0000256" key="1">
    <source>
        <dbReference type="ARBA" id="ARBA00004821"/>
    </source>
</evidence>
<dbReference type="InterPro" id="IPR004143">
    <property type="entry name" value="BPL_LPL_catalytic"/>
</dbReference>
<evidence type="ECO:0000259" key="5">
    <source>
        <dbReference type="PROSITE" id="PS51733"/>
    </source>
</evidence>
<dbReference type="GO" id="GO:0033819">
    <property type="term" value="F:lipoyl(octanoyl) transferase activity"/>
    <property type="evidence" value="ECO:0007669"/>
    <property type="project" value="UniProtKB-EC"/>
</dbReference>